<feature type="compositionally biased region" description="Polar residues" evidence="1">
    <location>
        <begin position="299"/>
        <end position="308"/>
    </location>
</feature>
<dbReference type="Pfam" id="PF05022">
    <property type="entry name" value="SRP40_C"/>
    <property type="match status" value="1"/>
</dbReference>
<dbReference type="InterPro" id="IPR007718">
    <property type="entry name" value="Srp40_C"/>
</dbReference>
<dbReference type="InterPro" id="IPR039191">
    <property type="entry name" value="Nopp140-like"/>
</dbReference>
<dbReference type="PANTHER" id="PTHR23216:SF1">
    <property type="entry name" value="NUCLEOLAR AND COILED-BODY PHOSPHOPROTEIN 1"/>
    <property type="match status" value="1"/>
</dbReference>
<evidence type="ECO:0000259" key="2">
    <source>
        <dbReference type="Pfam" id="PF05022"/>
    </source>
</evidence>
<dbReference type="PANTHER" id="PTHR23216">
    <property type="entry name" value="NUCLEOLAR AND COILED-BODY PHOSPHOPROTEIN 1"/>
    <property type="match status" value="1"/>
</dbReference>
<name>A0A8H3B5K1_9AGAM</name>
<evidence type="ECO:0000313" key="4">
    <source>
        <dbReference type="Proteomes" id="UP000663843"/>
    </source>
</evidence>
<comment type="caution">
    <text evidence="3">The sequence shown here is derived from an EMBL/GenBank/DDBJ whole genome shotgun (WGS) entry which is preliminary data.</text>
</comment>
<feature type="domain" description="Srp40 C-terminal" evidence="2">
    <location>
        <begin position="234"/>
        <end position="307"/>
    </location>
</feature>
<proteinExistence type="predicted"/>
<dbReference type="GO" id="GO:0005654">
    <property type="term" value="C:nucleoplasm"/>
    <property type="evidence" value="ECO:0007669"/>
    <property type="project" value="TreeGrafter"/>
</dbReference>
<feature type="region of interest" description="Disordered" evidence="1">
    <location>
        <begin position="60"/>
        <end position="232"/>
    </location>
</feature>
<feature type="compositionally biased region" description="Low complexity" evidence="1">
    <location>
        <begin position="181"/>
        <end position="218"/>
    </location>
</feature>
<sequence length="308" mass="32372">MSRLPEVYCAIYAFLVEQGHVKAALAVKKAALPVVDIETGPAAAPGVLVELFARQVPVADANSNESSDHSSSSDDSSSSSSEDEAVASSAKVPVINGKKVGSSDSSSDEEDKKAQPPAKPTTDSKQKALANGVAEPTVNGKSKAKDSDSSSSEDSSGSSSSESEPETPPPAKKRKVDVDSAVPVPATTTTKTKTTTVATTSQSVTLTESTTTSTTTSTNDKKVKHKGPRKPLVPFSRIKADEVVYADPRLMNNSFDSKGGTINDYGERASRDLIVTRGAGFRKEKNKKKKGSYRGGEITMQSHSIKFT</sequence>
<reference evidence="3" key="1">
    <citation type="submission" date="2021-01" db="EMBL/GenBank/DDBJ databases">
        <authorList>
            <person name="Kaushik A."/>
        </authorList>
    </citation>
    <scope>NUCLEOTIDE SEQUENCE</scope>
    <source>
        <strain evidence="3">AG2-2IIIB</strain>
    </source>
</reference>
<dbReference type="EMBL" id="CAJMWT010002593">
    <property type="protein sequence ID" value="CAE6447922.1"/>
    <property type="molecule type" value="Genomic_DNA"/>
</dbReference>
<dbReference type="AlphaFoldDB" id="A0A8H3B5K1"/>
<organism evidence="3 4">
    <name type="scientific">Rhizoctonia solani</name>
    <dbReference type="NCBI Taxonomy" id="456999"/>
    <lineage>
        <taxon>Eukaryota</taxon>
        <taxon>Fungi</taxon>
        <taxon>Dikarya</taxon>
        <taxon>Basidiomycota</taxon>
        <taxon>Agaricomycotina</taxon>
        <taxon>Agaricomycetes</taxon>
        <taxon>Cantharellales</taxon>
        <taxon>Ceratobasidiaceae</taxon>
        <taxon>Rhizoctonia</taxon>
    </lineage>
</organism>
<evidence type="ECO:0000313" key="3">
    <source>
        <dbReference type="EMBL" id="CAE6447922.1"/>
    </source>
</evidence>
<feature type="compositionally biased region" description="Low complexity" evidence="1">
    <location>
        <begin position="149"/>
        <end position="162"/>
    </location>
</feature>
<feature type="compositionally biased region" description="Low complexity" evidence="1">
    <location>
        <begin position="73"/>
        <end position="90"/>
    </location>
</feature>
<evidence type="ECO:0000256" key="1">
    <source>
        <dbReference type="SAM" id="MobiDB-lite"/>
    </source>
</evidence>
<accession>A0A8H3B5K1</accession>
<dbReference type="GO" id="GO:0005730">
    <property type="term" value="C:nucleolus"/>
    <property type="evidence" value="ECO:0007669"/>
    <property type="project" value="InterPro"/>
</dbReference>
<feature type="region of interest" description="Disordered" evidence="1">
    <location>
        <begin position="281"/>
        <end position="308"/>
    </location>
</feature>
<gene>
    <name evidence="3" type="ORF">RDB_LOCUS83029</name>
</gene>
<dbReference type="Proteomes" id="UP000663843">
    <property type="component" value="Unassembled WGS sequence"/>
</dbReference>
<protein>
    <recommendedName>
        <fullName evidence="2">Srp40 C-terminal domain-containing protein</fullName>
    </recommendedName>
</protein>